<evidence type="ECO:0000259" key="2">
    <source>
        <dbReference type="PROSITE" id="PS50106"/>
    </source>
</evidence>
<organism evidence="3 4">
    <name type="scientific">Eumeta variegata</name>
    <name type="common">Bagworm moth</name>
    <name type="synonym">Eumeta japonica</name>
    <dbReference type="NCBI Taxonomy" id="151549"/>
    <lineage>
        <taxon>Eukaryota</taxon>
        <taxon>Metazoa</taxon>
        <taxon>Ecdysozoa</taxon>
        <taxon>Arthropoda</taxon>
        <taxon>Hexapoda</taxon>
        <taxon>Insecta</taxon>
        <taxon>Pterygota</taxon>
        <taxon>Neoptera</taxon>
        <taxon>Endopterygota</taxon>
        <taxon>Lepidoptera</taxon>
        <taxon>Glossata</taxon>
        <taxon>Ditrysia</taxon>
        <taxon>Tineoidea</taxon>
        <taxon>Psychidae</taxon>
        <taxon>Oiketicinae</taxon>
        <taxon>Eumeta</taxon>
    </lineage>
</organism>
<feature type="compositionally biased region" description="Acidic residues" evidence="1">
    <location>
        <begin position="987"/>
        <end position="996"/>
    </location>
</feature>
<reference evidence="3 4" key="1">
    <citation type="journal article" date="2019" name="Commun. Biol.">
        <title>The bagworm genome reveals a unique fibroin gene that provides high tensile strength.</title>
        <authorList>
            <person name="Kono N."/>
            <person name="Nakamura H."/>
            <person name="Ohtoshi R."/>
            <person name="Tomita M."/>
            <person name="Numata K."/>
            <person name="Arakawa K."/>
        </authorList>
    </citation>
    <scope>NUCLEOTIDE SEQUENCE [LARGE SCALE GENOMIC DNA]</scope>
</reference>
<proteinExistence type="predicted"/>
<dbReference type="STRING" id="151549.A0A4C1YFX5"/>
<name>A0A4C1YFX5_EUMVA</name>
<feature type="region of interest" description="Disordered" evidence="1">
    <location>
        <begin position="1611"/>
        <end position="1638"/>
    </location>
</feature>
<dbReference type="PANTHER" id="PTHR47048">
    <property type="entry name" value="PROTEIN SCAF11"/>
    <property type="match status" value="1"/>
</dbReference>
<dbReference type="PANTHER" id="PTHR47048:SF1">
    <property type="entry name" value="PROTEIN SCAF11"/>
    <property type="match status" value="1"/>
</dbReference>
<sequence length="2020" mass="226641">MAVDVRLERTEKTPWGFRLIGGADCDVPLTIAKFCPTHALGFGSGLTLDFKGSKKNKERDQRVLIPISLLNPLSILLLQPGYVHDFNPSLMVDFDYIPPLRFCFRLDSQLRSWFGLSILMPVPFANFATSYGYYLDTPSPCAGVEPTPLARSATADRTNRQWRHWKPDPAASTRPFHPQVRPSSLAEGAGLRDGDELVQVDGAPASSMTHDAAYDRITRAGDALLLRVARGHPTKVPASEFQPIPMQDFVPLSQPYEVPNDRSRTASPFAIPAKPYRPFSTEPIPDIPPLEDPIILNPDYHDEFVSVDDDDYLPETKFKLPISEQYVPDGKKKKKNVSKKNLDTTSQHLTTTVETVEYMERMRREIDINEIEETAFHVVGESVDKALIVTEEIKKEFDNAMQEVTESNSVINETSTIEELNVEESKFTSELKTSNVKKEVIDIEASHKADEITNYTVNESNTFVKKYEQTNIAKENEIKQSQNVSKETNIQNDLSRESVDVIENAIKKSEFKEKNNVNDTLQELHKAELKSEEFTQVSINISKDINSSKSKTNNNHDNKFKALSSQNNQKTQTGKTISKNISTSNLLAEQRAYTLGLQTIPNIRGHVHSSYHYDLLLKTFFIHLTDVMVALSRFILAEPLTNQKYETSSGEQEIKITNDIVNQETITVNTKDQIMENYDVQEGTSKYETELIEMETEKDLKRKKKLSGSEMAQMSARKPAELTEKMEAVISEFQEKSQIETVQRLEVSRDRRSRSRSVIEEEVAKESDPLEWLEKHNQKEKIQSNMEVNSKDTSETTINLLKTQEINSIAFKKIDENKTLNKENLTSKHDPNKIIYVATVEAHVYTNPDVIIEDMVDISEENIIQSVESAEMNNVIESKLTACEAEVSQEVLTKKHESAINKEESYQSVEEIMAESENIQNYESVTAITDALVQEEAVEEVKEEAIVEIKQEYKEKSMEFHIASDMTAQEDVNVENVQSINIEEELVETSEEATEETTERTTEETAESSQELVSTVEQILEIEKTSEIQTEETLLAIEEREAIETTEIQESTFTAKLSSLKAETTESRRKLSLHIENIDSQQNFETQMLVKSDENDSTPIPSSVPPTPLTDEYIFRLEIPLPKSRSTTPAPREVTPPQEEDGHEDPNIVKKKLIPHIEVTIESIVYDKPLDSPTSPAGESTIKNSFEMQTSDGAAEEEDLLEIERKSSLLASAIDDTIKSIEMYKEEVGIQNISKESIATETKERKKVEFKEVIKTEIESTSEESSALRMTEATTEERIPNVNDNSLESKSILSVDVENAIKDICENTFLEVDSQAKLESTETRLAAALNESQSVVSANNDVTASTIACMDVKNANTLTESSEECYQNSETVEEKAVRESLRYESETTSGSSRVLEAGKESSIYSGTEVQMAARLEGEVTGEQVSVNDDVTSSGTTRELLGTTRGIVDGIISEALIDEEVANLGKPGMTEDEIAELISGESEMLREAHVMGLQRVLASHMNRKDDDSSVDFKKIKPTIDSLKDSEVLKALNEDLTKTKAERKAEERKWTTFLQRPRRPVPKARFGYYRNVSYDEDKPEKRGTEGRGAVFIEDFCKHAVMYGILKLLKMESSDSDSGKRQTAKSERRGSCRKTEGETSRVGRRCLGNDTRFRNPIAIDAPPAPSAAVGNCQRYVTRLRASLCSPTAAIATSFYHRYSILGNLQGENSQTAQAEGSAGLQAPDSALSAPRANSFNFFFLKTLNTLPSALGPALNSILPNSKAKPPPLLILDTLIYDILIDMIMIKNKNNIRSLRDFETGPLPWEERAAKEPPPPPVPREDPILVPEEVPQYLEAVDPLPESEVPDLEDTELKPLQLHKAGRKRSLSALGKKAVTICPREERGHYLPYRRKRSLSALGIPLPPEKEPEISETEQEIETAEENREETPAAGLEENEEELDLEEETVEESEETVEEMEQTKLADQILKNIQSMVDPSAPLDQQLAQMRAQLAALTALPGVIQHTLELVTDRLSALTAQVLLFRPS</sequence>
<feature type="region of interest" description="Disordered" evidence="1">
    <location>
        <begin position="1120"/>
        <end position="1151"/>
    </location>
</feature>
<keyword evidence="4" id="KW-1185">Reference proteome</keyword>
<dbReference type="SMART" id="SM00228">
    <property type="entry name" value="PDZ"/>
    <property type="match status" value="1"/>
</dbReference>
<feature type="region of interest" description="Disordered" evidence="1">
    <location>
        <begin position="153"/>
        <end position="190"/>
    </location>
</feature>
<feature type="compositionally biased region" description="Polar residues" evidence="1">
    <location>
        <begin position="563"/>
        <end position="577"/>
    </location>
</feature>
<dbReference type="SUPFAM" id="SSF50156">
    <property type="entry name" value="PDZ domain-like"/>
    <property type="match status" value="1"/>
</dbReference>
<feature type="domain" description="PDZ" evidence="2">
    <location>
        <begin position="179"/>
        <end position="232"/>
    </location>
</feature>
<evidence type="ECO:0000256" key="1">
    <source>
        <dbReference type="SAM" id="MobiDB-lite"/>
    </source>
</evidence>
<dbReference type="OrthoDB" id="666972at2759"/>
<gene>
    <name evidence="3" type="ORF">EVAR_54576_1</name>
</gene>
<evidence type="ECO:0000313" key="3">
    <source>
        <dbReference type="EMBL" id="GBP74223.1"/>
    </source>
</evidence>
<accession>A0A4C1YFX5</accession>
<dbReference type="InterPro" id="IPR001478">
    <property type="entry name" value="PDZ"/>
</dbReference>
<evidence type="ECO:0000313" key="4">
    <source>
        <dbReference type="Proteomes" id="UP000299102"/>
    </source>
</evidence>
<dbReference type="InterPro" id="IPR036034">
    <property type="entry name" value="PDZ_sf"/>
</dbReference>
<feature type="region of interest" description="Disordered" evidence="1">
    <location>
        <begin position="546"/>
        <end position="577"/>
    </location>
</feature>
<feature type="region of interest" description="Disordered" evidence="1">
    <location>
        <begin position="1894"/>
        <end position="1948"/>
    </location>
</feature>
<dbReference type="PROSITE" id="PS50106">
    <property type="entry name" value="PDZ"/>
    <property type="match status" value="1"/>
</dbReference>
<protein>
    <recommendedName>
        <fullName evidence="2">PDZ domain-containing protein</fullName>
    </recommendedName>
</protein>
<dbReference type="GO" id="GO:0000245">
    <property type="term" value="P:spliceosomal complex assembly"/>
    <property type="evidence" value="ECO:0007669"/>
    <property type="project" value="TreeGrafter"/>
</dbReference>
<feature type="region of interest" description="Disordered" evidence="1">
    <location>
        <begin position="987"/>
        <end position="1009"/>
    </location>
</feature>
<comment type="caution">
    <text evidence="3">The sequence shown here is derived from an EMBL/GenBank/DDBJ whole genome shotgun (WGS) entry which is preliminary data.</text>
</comment>
<dbReference type="Proteomes" id="UP000299102">
    <property type="component" value="Unassembled WGS sequence"/>
</dbReference>
<dbReference type="Pfam" id="PF00595">
    <property type="entry name" value="PDZ"/>
    <property type="match status" value="1"/>
</dbReference>
<feature type="compositionally biased region" description="Acidic residues" evidence="1">
    <location>
        <begin position="1906"/>
        <end position="1916"/>
    </location>
</feature>
<dbReference type="GO" id="GO:0003723">
    <property type="term" value="F:RNA binding"/>
    <property type="evidence" value="ECO:0007669"/>
    <property type="project" value="TreeGrafter"/>
</dbReference>
<dbReference type="Gene3D" id="2.30.42.10">
    <property type="match status" value="1"/>
</dbReference>
<feature type="compositionally biased region" description="Acidic residues" evidence="1">
    <location>
        <begin position="1929"/>
        <end position="1948"/>
    </location>
</feature>
<dbReference type="EMBL" id="BGZK01001199">
    <property type="protein sequence ID" value="GBP74223.1"/>
    <property type="molecule type" value="Genomic_DNA"/>
</dbReference>